<dbReference type="Proteomes" id="UP000695022">
    <property type="component" value="Unplaced"/>
</dbReference>
<accession>A0ABM1EAR6</accession>
<keyword evidence="2" id="KW-1185">Reference proteome</keyword>
<gene>
    <name evidence="3" type="primary">LOC106810442</name>
</gene>
<proteinExistence type="predicted"/>
<dbReference type="InterPro" id="IPR047549">
    <property type="entry name" value="BICC1_KH-I_rpt1"/>
</dbReference>
<protein>
    <submittedName>
        <fullName evidence="3">Protein bicaudal C homolog 1-A-like</fullName>
    </submittedName>
</protein>
<name>A0ABM1EAR6_PRICU</name>
<organism evidence="2 3">
    <name type="scientific">Priapulus caudatus</name>
    <name type="common">Priapulid worm</name>
    <dbReference type="NCBI Taxonomy" id="37621"/>
    <lineage>
        <taxon>Eukaryota</taxon>
        <taxon>Metazoa</taxon>
        <taxon>Ecdysozoa</taxon>
        <taxon>Scalidophora</taxon>
        <taxon>Priapulida</taxon>
        <taxon>Priapulimorpha</taxon>
        <taxon>Priapulimorphida</taxon>
        <taxon>Priapulidae</taxon>
        <taxon>Priapulus</taxon>
    </lineage>
</organism>
<reference evidence="3" key="1">
    <citation type="submission" date="2025-08" db="UniProtKB">
        <authorList>
            <consortium name="RefSeq"/>
        </authorList>
    </citation>
    <scope>IDENTIFICATION</scope>
</reference>
<dbReference type="Pfam" id="PF24234">
    <property type="entry name" value="KH_BICC1_1st"/>
    <property type="match status" value="1"/>
</dbReference>
<evidence type="ECO:0000259" key="1">
    <source>
        <dbReference type="Pfam" id="PF24234"/>
    </source>
</evidence>
<dbReference type="RefSeq" id="XP_014669287.1">
    <property type="nucleotide sequence ID" value="XM_014813801.1"/>
</dbReference>
<evidence type="ECO:0000313" key="3">
    <source>
        <dbReference type="RefSeq" id="XP_014669287.1"/>
    </source>
</evidence>
<evidence type="ECO:0000313" key="2">
    <source>
        <dbReference type="Proteomes" id="UP000695022"/>
    </source>
</evidence>
<sequence>MANDLCISPSLTVERWDKMRDMSQLSDDTELESNQDRDPDLVEERFRVDRRKLEQMLQAAAEGHGEAVEDFFRRIMDETTTQITWPSKLKIGAKSKKV</sequence>
<feature type="domain" description="BICC1 first type I KH" evidence="1">
    <location>
        <begin position="44"/>
        <end position="97"/>
    </location>
</feature>
<dbReference type="GeneID" id="106810442"/>